<protein>
    <recommendedName>
        <fullName evidence="3">WD40 repeat domain-containing protein</fullName>
    </recommendedName>
</protein>
<organism evidence="1 2">
    <name type="scientific">Streptomyces sp. 900105245</name>
    <dbReference type="NCBI Taxonomy" id="3154379"/>
    <lineage>
        <taxon>Bacteria</taxon>
        <taxon>Bacillati</taxon>
        <taxon>Actinomycetota</taxon>
        <taxon>Actinomycetes</taxon>
        <taxon>Kitasatosporales</taxon>
        <taxon>Streptomycetaceae</taxon>
        <taxon>Streptomyces</taxon>
    </lineage>
</organism>
<comment type="caution">
    <text evidence="1">The sequence shown here is derived from an EMBL/GenBank/DDBJ whole genome shotgun (WGS) entry which is preliminary data.</text>
</comment>
<dbReference type="Proteomes" id="UP001470023">
    <property type="component" value="Unassembled WGS sequence"/>
</dbReference>
<accession>A0ABV1UL51</accession>
<keyword evidence="2" id="KW-1185">Reference proteome</keyword>
<evidence type="ECO:0000313" key="1">
    <source>
        <dbReference type="EMBL" id="MER6434257.1"/>
    </source>
</evidence>
<sequence length="349" mass="38844">MEDVVAIHQGGWAYPSGYRDRSEYDSGGLQVIVADGKKLLAGMYCSIEGRNRVDLRDASTGEVIDSYGYNKDWWNDPSEHFISFRWRGNSYVLHQNPQYGYCLKRVTAQGYEHTGHETRQNDVVSALAPAVLDGKPAILVCSLDHAVFRDWRNADQVLSSWRAPEGWTRPDLVSIGGWPYAWLGYDVPNHIPLEDRWRVSAEHGSQLWDVIADAPVGAPLLPYGYQWGPWILGERPVVLFKVKWRDVQLWDVARRQPLGPGLGDLDLQNPCVGFLHGRPALAGTIGASLRIWDIGTGRLLGTVALPEKPIATAVGAKDTAWAITRTGYVESLTISATQIHPAATRHTLR</sequence>
<evidence type="ECO:0000313" key="2">
    <source>
        <dbReference type="Proteomes" id="UP001470023"/>
    </source>
</evidence>
<proteinExistence type="predicted"/>
<evidence type="ECO:0008006" key="3">
    <source>
        <dbReference type="Google" id="ProtNLM"/>
    </source>
</evidence>
<dbReference type="EMBL" id="JBEPAZ010000094">
    <property type="protein sequence ID" value="MER6434257.1"/>
    <property type="molecule type" value="Genomic_DNA"/>
</dbReference>
<reference evidence="1 2" key="1">
    <citation type="submission" date="2024-06" db="EMBL/GenBank/DDBJ databases">
        <title>The Natural Products Discovery Center: Release of the First 8490 Sequenced Strains for Exploring Actinobacteria Biosynthetic Diversity.</title>
        <authorList>
            <person name="Kalkreuter E."/>
            <person name="Kautsar S.A."/>
            <person name="Yang D."/>
            <person name="Bader C.D."/>
            <person name="Teijaro C.N."/>
            <person name="Fluegel L."/>
            <person name="Davis C.M."/>
            <person name="Simpson J.R."/>
            <person name="Lauterbach L."/>
            <person name="Steele A.D."/>
            <person name="Gui C."/>
            <person name="Meng S."/>
            <person name="Li G."/>
            <person name="Viehrig K."/>
            <person name="Ye F."/>
            <person name="Su P."/>
            <person name="Kiefer A.F."/>
            <person name="Nichols A."/>
            <person name="Cepeda A.J."/>
            <person name="Yan W."/>
            <person name="Fan B."/>
            <person name="Jiang Y."/>
            <person name="Adhikari A."/>
            <person name="Zheng C.-J."/>
            <person name="Schuster L."/>
            <person name="Cowan T.M."/>
            <person name="Smanski M.J."/>
            <person name="Chevrette M.G."/>
            <person name="De Carvalho L.P.S."/>
            <person name="Shen B."/>
        </authorList>
    </citation>
    <scope>NUCLEOTIDE SEQUENCE [LARGE SCALE GENOMIC DNA]</scope>
    <source>
        <strain evidence="1 2">NPDC001166</strain>
    </source>
</reference>
<name>A0ABV1UL51_9ACTN</name>
<gene>
    <name evidence="1" type="ORF">ABT272_42320</name>
</gene>
<dbReference type="RefSeq" id="WP_352066121.1">
    <property type="nucleotide sequence ID" value="NZ_JBEPAZ010000094.1"/>
</dbReference>